<sequence>MITLLFITNFPVCADWREGQSIFGRHDYVTAQLEGSIQRAAC</sequence>
<protein>
    <submittedName>
        <fullName evidence="1">Uncharacterized protein</fullName>
    </submittedName>
</protein>
<dbReference type="Gramene" id="KQK93982">
    <property type="protein sequence ID" value="KQK93982"/>
    <property type="gene ID" value="SETIT_028468mg"/>
</dbReference>
<accession>K3ZP64</accession>
<dbReference type="EMBL" id="AGNK02004732">
    <property type="status" value="NOT_ANNOTATED_CDS"/>
    <property type="molecule type" value="Genomic_DNA"/>
</dbReference>
<dbReference type="HOGENOM" id="CLU_3261464_0_0_1"/>
<dbReference type="Proteomes" id="UP000004995">
    <property type="component" value="Unassembled WGS sequence"/>
</dbReference>
<dbReference type="EMBL" id="AGNK02002773">
    <property type="status" value="NOT_ANNOTATED_CDS"/>
    <property type="molecule type" value="Genomic_DNA"/>
</dbReference>
<dbReference type="EnsemblPlants" id="KQK93982">
    <property type="protein sequence ID" value="KQK93982"/>
    <property type="gene ID" value="SETIT_028468mg"/>
</dbReference>
<organism evidence="1 2">
    <name type="scientific">Setaria italica</name>
    <name type="common">Foxtail millet</name>
    <name type="synonym">Panicum italicum</name>
    <dbReference type="NCBI Taxonomy" id="4555"/>
    <lineage>
        <taxon>Eukaryota</taxon>
        <taxon>Viridiplantae</taxon>
        <taxon>Streptophyta</taxon>
        <taxon>Embryophyta</taxon>
        <taxon>Tracheophyta</taxon>
        <taxon>Spermatophyta</taxon>
        <taxon>Magnoliopsida</taxon>
        <taxon>Liliopsida</taxon>
        <taxon>Poales</taxon>
        <taxon>Poaceae</taxon>
        <taxon>PACMAD clade</taxon>
        <taxon>Panicoideae</taxon>
        <taxon>Panicodae</taxon>
        <taxon>Paniceae</taxon>
        <taxon>Cenchrinae</taxon>
        <taxon>Setaria</taxon>
    </lineage>
</organism>
<dbReference type="Gramene" id="KQL03597">
    <property type="protein sequence ID" value="KQL03597"/>
    <property type="gene ID" value="SETIT_005494mg"/>
</dbReference>
<evidence type="ECO:0000313" key="1">
    <source>
        <dbReference type="EnsemblPlants" id="KQL03597"/>
    </source>
</evidence>
<reference evidence="1" key="2">
    <citation type="submission" date="2018-08" db="UniProtKB">
        <authorList>
            <consortium name="EnsemblPlants"/>
        </authorList>
    </citation>
    <scope>IDENTIFICATION</scope>
    <source>
        <strain evidence="1">Yugu1</strain>
    </source>
</reference>
<proteinExistence type="predicted"/>
<reference evidence="2" key="1">
    <citation type="journal article" date="2012" name="Nat. Biotechnol.">
        <title>Reference genome sequence of the model plant Setaria.</title>
        <authorList>
            <person name="Bennetzen J.L."/>
            <person name="Schmutz J."/>
            <person name="Wang H."/>
            <person name="Percifield R."/>
            <person name="Hawkins J."/>
            <person name="Pontaroli A.C."/>
            <person name="Estep M."/>
            <person name="Feng L."/>
            <person name="Vaughn J.N."/>
            <person name="Grimwood J."/>
            <person name="Jenkins J."/>
            <person name="Barry K."/>
            <person name="Lindquist E."/>
            <person name="Hellsten U."/>
            <person name="Deshpande S."/>
            <person name="Wang X."/>
            <person name="Wu X."/>
            <person name="Mitros T."/>
            <person name="Triplett J."/>
            <person name="Yang X."/>
            <person name="Ye C.Y."/>
            <person name="Mauro-Herrera M."/>
            <person name="Wang L."/>
            <person name="Li P."/>
            <person name="Sharma M."/>
            <person name="Sharma R."/>
            <person name="Ronald P.C."/>
            <person name="Panaud O."/>
            <person name="Kellogg E.A."/>
            <person name="Brutnell T.P."/>
            <person name="Doust A.N."/>
            <person name="Tuskan G.A."/>
            <person name="Rokhsar D."/>
            <person name="Devos K.M."/>
        </authorList>
    </citation>
    <scope>NUCLEOTIDE SEQUENCE [LARGE SCALE GENOMIC DNA]</scope>
    <source>
        <strain evidence="2">cv. Yugu1</strain>
    </source>
</reference>
<dbReference type="AlphaFoldDB" id="K3ZP64"/>
<keyword evidence="2" id="KW-1185">Reference proteome</keyword>
<evidence type="ECO:0000313" key="2">
    <source>
        <dbReference type="Proteomes" id="UP000004995"/>
    </source>
</evidence>
<name>K3ZP64_SETIT</name>
<dbReference type="EnsemblPlants" id="KQL03597">
    <property type="protein sequence ID" value="KQL03597"/>
    <property type="gene ID" value="SETIT_005494mg"/>
</dbReference>